<evidence type="ECO:0000313" key="2">
    <source>
        <dbReference type="EMBL" id="GFG29863.1"/>
    </source>
</evidence>
<feature type="signal peptide" evidence="1">
    <location>
        <begin position="1"/>
        <end position="23"/>
    </location>
</feature>
<proteinExistence type="predicted"/>
<dbReference type="OrthoDB" id="8192874at2759"/>
<accession>A0A6L2PBI9</accession>
<evidence type="ECO:0000313" key="3">
    <source>
        <dbReference type="Proteomes" id="UP000502823"/>
    </source>
</evidence>
<organism evidence="2 3">
    <name type="scientific">Coptotermes formosanus</name>
    <name type="common">Formosan subterranean termite</name>
    <dbReference type="NCBI Taxonomy" id="36987"/>
    <lineage>
        <taxon>Eukaryota</taxon>
        <taxon>Metazoa</taxon>
        <taxon>Ecdysozoa</taxon>
        <taxon>Arthropoda</taxon>
        <taxon>Hexapoda</taxon>
        <taxon>Insecta</taxon>
        <taxon>Pterygota</taxon>
        <taxon>Neoptera</taxon>
        <taxon>Polyneoptera</taxon>
        <taxon>Dictyoptera</taxon>
        <taxon>Blattodea</taxon>
        <taxon>Blattoidea</taxon>
        <taxon>Termitoidae</taxon>
        <taxon>Rhinotermitidae</taxon>
        <taxon>Coptotermes</taxon>
    </lineage>
</organism>
<reference evidence="3" key="1">
    <citation type="submission" date="2020-01" db="EMBL/GenBank/DDBJ databases">
        <title>Draft genome sequence of the Termite Coptotermes fromosanus.</title>
        <authorList>
            <person name="Itakura S."/>
            <person name="Yosikawa Y."/>
            <person name="Umezawa K."/>
        </authorList>
    </citation>
    <scope>NUCLEOTIDE SEQUENCE [LARGE SCALE GENOMIC DNA]</scope>
</reference>
<keyword evidence="1" id="KW-0732">Signal</keyword>
<keyword evidence="3" id="KW-1185">Reference proteome</keyword>
<feature type="chain" id="PRO_5026684810" evidence="1">
    <location>
        <begin position="24"/>
        <end position="265"/>
    </location>
</feature>
<evidence type="ECO:0000256" key="1">
    <source>
        <dbReference type="SAM" id="SignalP"/>
    </source>
</evidence>
<dbReference type="Proteomes" id="UP000502823">
    <property type="component" value="Unassembled WGS sequence"/>
</dbReference>
<gene>
    <name evidence="2" type="ORF">Cfor_00793</name>
</gene>
<sequence>MSIKFVCAVLVALAAVQIPNASAHNRRDIVLPTINVLDPIGTINSFNSFILSLFGELVQVGQKAISTVEESKKAIESLVGSVVDSARKDVETLVEKAATDIWKAVNNSVIGTAIRIEQCAEKGIANVSGDAFKTVQNVIACATNQANAIITPALDLIYQAQRGLSLGTEINANLTAKCYPGGLQSINVLNFLPALMCAGGEIGSIYNTVSGVISAITTDIQNFQTTVANTRNALVRCPRDAVADFVIQIGNTVTTSANCALGINA</sequence>
<dbReference type="AlphaFoldDB" id="A0A6L2PBI9"/>
<dbReference type="InParanoid" id="A0A6L2PBI9"/>
<protein>
    <submittedName>
        <fullName evidence="2">Uncharacterized protein</fullName>
    </submittedName>
</protein>
<dbReference type="EMBL" id="BLKM01000175">
    <property type="protein sequence ID" value="GFG29863.1"/>
    <property type="molecule type" value="Genomic_DNA"/>
</dbReference>
<name>A0A6L2PBI9_COPFO</name>
<comment type="caution">
    <text evidence="2">The sequence shown here is derived from an EMBL/GenBank/DDBJ whole genome shotgun (WGS) entry which is preliminary data.</text>
</comment>